<dbReference type="Proteomes" id="UP000694383">
    <property type="component" value="Unplaced"/>
</dbReference>
<dbReference type="PANTHER" id="PTHR11909">
    <property type="entry name" value="CASEIN KINASE-RELATED"/>
    <property type="match status" value="1"/>
</dbReference>
<organism evidence="1 2">
    <name type="scientific">Oryzias sinensis</name>
    <name type="common">Chinese medaka</name>
    <dbReference type="NCBI Taxonomy" id="183150"/>
    <lineage>
        <taxon>Eukaryota</taxon>
        <taxon>Metazoa</taxon>
        <taxon>Chordata</taxon>
        <taxon>Craniata</taxon>
        <taxon>Vertebrata</taxon>
        <taxon>Euteleostomi</taxon>
        <taxon>Actinopterygii</taxon>
        <taxon>Neopterygii</taxon>
        <taxon>Teleostei</taxon>
        <taxon>Neoteleostei</taxon>
        <taxon>Acanthomorphata</taxon>
        <taxon>Ovalentaria</taxon>
        <taxon>Atherinomorphae</taxon>
        <taxon>Beloniformes</taxon>
        <taxon>Adrianichthyidae</taxon>
        <taxon>Oryziinae</taxon>
        <taxon>Oryzias</taxon>
    </lineage>
</organism>
<dbReference type="InterPro" id="IPR050235">
    <property type="entry name" value="CK1_Ser-Thr_kinase"/>
</dbReference>
<name>A0A8C7WSW3_9TELE</name>
<dbReference type="InterPro" id="IPR011009">
    <property type="entry name" value="Kinase-like_dom_sf"/>
</dbReference>
<dbReference type="SUPFAM" id="SSF56112">
    <property type="entry name" value="Protein kinase-like (PK-like)"/>
    <property type="match status" value="1"/>
</dbReference>
<reference evidence="1" key="1">
    <citation type="submission" date="2025-08" db="UniProtKB">
        <authorList>
            <consortium name="Ensembl"/>
        </authorList>
    </citation>
    <scope>IDENTIFICATION</scope>
</reference>
<dbReference type="AlphaFoldDB" id="A0A8C7WSW3"/>
<dbReference type="GeneTree" id="ENSGT00940000158042"/>
<evidence type="ECO:0000313" key="1">
    <source>
        <dbReference type="Ensembl" id="ENSOSIP00000002896.1"/>
    </source>
</evidence>
<dbReference type="Ensembl" id="ENSOSIT00000003110.1">
    <property type="protein sequence ID" value="ENSOSIP00000002896.1"/>
    <property type="gene ID" value="ENSOSIG00000001838.1"/>
</dbReference>
<accession>A0A8C7WSW3</accession>
<reference evidence="1" key="2">
    <citation type="submission" date="2025-09" db="UniProtKB">
        <authorList>
            <consortium name="Ensembl"/>
        </authorList>
    </citation>
    <scope>IDENTIFICATION</scope>
</reference>
<protein>
    <submittedName>
        <fullName evidence="1">Uncharacterized protein</fullName>
    </submittedName>
</protein>
<dbReference type="Gene3D" id="1.10.510.10">
    <property type="entry name" value="Transferase(Phosphotransferase) domain 1"/>
    <property type="match status" value="1"/>
</dbReference>
<proteinExistence type="predicted"/>
<keyword evidence="2" id="KW-1185">Reference proteome</keyword>
<sequence length="225" mass="25500">MDSTHKCRPLLINVVLFTFLLVKSTNHCIVLRLATQSLTKVISIQHSCFFTLRKFPCCILRTMGWIPFLHGGHRNGEIPQLCNLTNIFLSCLFHCSTFPLFKAPSRRGDLQILGFCLLHWLCGSLPWDNVLKDPAVVQQVKARLMDDLPDSVQRLSVREASTDEVAAFLLHVKTLDYQDKPDYQHLKKLLAGSVGGQLDFLVPERPAVKTSNTREKVRTPRGVCF</sequence>
<evidence type="ECO:0000313" key="2">
    <source>
        <dbReference type="Proteomes" id="UP000694383"/>
    </source>
</evidence>